<dbReference type="PRINTS" id="PR00237">
    <property type="entry name" value="GPCRRHODOPSN"/>
</dbReference>
<dbReference type="Pfam" id="PF00001">
    <property type="entry name" value="7tm_1"/>
    <property type="match status" value="1"/>
</dbReference>
<evidence type="ECO:0000313" key="9">
    <source>
        <dbReference type="Proteomes" id="UP000483820"/>
    </source>
</evidence>
<feature type="transmembrane region" description="Helical" evidence="6">
    <location>
        <begin position="59"/>
        <end position="86"/>
    </location>
</feature>
<evidence type="ECO:0000256" key="2">
    <source>
        <dbReference type="ARBA" id="ARBA00022692"/>
    </source>
</evidence>
<evidence type="ECO:0000256" key="1">
    <source>
        <dbReference type="ARBA" id="ARBA00004370"/>
    </source>
</evidence>
<keyword evidence="5" id="KW-0297">G-protein coupled receptor</keyword>
<evidence type="ECO:0000256" key="3">
    <source>
        <dbReference type="ARBA" id="ARBA00022989"/>
    </source>
</evidence>
<keyword evidence="4 6" id="KW-0472">Membrane</keyword>
<accession>A0A6A5HDI4</accession>
<dbReference type="EMBL" id="WUAV01000002">
    <property type="protein sequence ID" value="KAF1765375.1"/>
    <property type="molecule type" value="Genomic_DNA"/>
</dbReference>
<dbReference type="PROSITE" id="PS50262">
    <property type="entry name" value="G_PROTEIN_RECEP_F1_2"/>
    <property type="match status" value="1"/>
</dbReference>
<dbReference type="PROSITE" id="PS00237">
    <property type="entry name" value="G_PROTEIN_RECEP_F1_1"/>
    <property type="match status" value="1"/>
</dbReference>
<feature type="transmembrane region" description="Helical" evidence="6">
    <location>
        <begin position="301"/>
        <end position="322"/>
    </location>
</feature>
<dbReference type="PANTHER" id="PTHR46641">
    <property type="entry name" value="FMRFAMIDE RECEPTOR-RELATED"/>
    <property type="match status" value="1"/>
</dbReference>
<keyword evidence="3 6" id="KW-1133">Transmembrane helix</keyword>
<dbReference type="InterPro" id="IPR000276">
    <property type="entry name" value="GPCR_Rhodpsn"/>
</dbReference>
<evidence type="ECO:0000259" key="7">
    <source>
        <dbReference type="PROSITE" id="PS50262"/>
    </source>
</evidence>
<dbReference type="KEGG" id="crq:GCK72_005327"/>
<keyword evidence="5" id="KW-0807">Transducer</keyword>
<proteinExistence type="inferred from homology"/>
<evidence type="ECO:0000256" key="6">
    <source>
        <dbReference type="SAM" id="Phobius"/>
    </source>
</evidence>
<dbReference type="CTD" id="9822540"/>
<feature type="domain" description="G-protein coupled receptors family 1 profile" evidence="7">
    <location>
        <begin position="78"/>
        <end position="356"/>
    </location>
</feature>
<reference evidence="8 9" key="1">
    <citation type="submission" date="2019-12" db="EMBL/GenBank/DDBJ databases">
        <title>Chromosome-level assembly of the Caenorhabditis remanei genome.</title>
        <authorList>
            <person name="Teterina A.A."/>
            <person name="Willis J.H."/>
            <person name="Phillips P.C."/>
        </authorList>
    </citation>
    <scope>NUCLEOTIDE SEQUENCE [LARGE SCALE GENOMIC DNA]</scope>
    <source>
        <strain evidence="8 9">PX506</strain>
        <tissue evidence="8">Whole organism</tissue>
    </source>
</reference>
<gene>
    <name evidence="8" type="ORF">GCK72_005327</name>
</gene>
<dbReference type="GeneID" id="9822540"/>
<protein>
    <recommendedName>
        <fullName evidence="7">G-protein coupled receptors family 1 profile domain-containing protein</fullName>
    </recommendedName>
</protein>
<comment type="subcellular location">
    <subcellularLocation>
        <location evidence="1">Membrane</location>
    </subcellularLocation>
</comment>
<dbReference type="GO" id="GO:0004930">
    <property type="term" value="F:G protein-coupled receptor activity"/>
    <property type="evidence" value="ECO:0007669"/>
    <property type="project" value="UniProtKB-KW"/>
</dbReference>
<feature type="transmembrane region" description="Helical" evidence="6">
    <location>
        <begin position="334"/>
        <end position="359"/>
    </location>
</feature>
<evidence type="ECO:0000256" key="5">
    <source>
        <dbReference type="RuleBase" id="RU000688"/>
    </source>
</evidence>
<dbReference type="RefSeq" id="XP_003117503.2">
    <property type="nucleotide sequence ID" value="XM_003117455.2"/>
</dbReference>
<dbReference type="PANTHER" id="PTHR46641:SF23">
    <property type="entry name" value="G-PROTEIN COUPLED RECEPTORS FAMILY 1 PROFILE DOMAIN-CONTAINING PROTEIN"/>
    <property type="match status" value="1"/>
</dbReference>
<organism evidence="8 9">
    <name type="scientific">Caenorhabditis remanei</name>
    <name type="common">Caenorhabditis vulgaris</name>
    <dbReference type="NCBI Taxonomy" id="31234"/>
    <lineage>
        <taxon>Eukaryota</taxon>
        <taxon>Metazoa</taxon>
        <taxon>Ecdysozoa</taxon>
        <taxon>Nematoda</taxon>
        <taxon>Chromadorea</taxon>
        <taxon>Rhabditida</taxon>
        <taxon>Rhabditina</taxon>
        <taxon>Rhabditomorpha</taxon>
        <taxon>Rhabditoidea</taxon>
        <taxon>Rhabditidae</taxon>
        <taxon>Peloderinae</taxon>
        <taxon>Caenorhabditis</taxon>
    </lineage>
</organism>
<comment type="similarity">
    <text evidence="5">Belongs to the G-protein coupled receptor 1 family.</text>
</comment>
<dbReference type="SUPFAM" id="SSF81321">
    <property type="entry name" value="Family A G protein-coupled receptor-like"/>
    <property type="match status" value="1"/>
</dbReference>
<sequence length="413" mass="47367">MISRDPVLKLMNHKLFIDSMDELITLEGASQSEQIIGSHDFCNFSNITHHEHDEQSILIVWWSNVAVLPIIALIGLACNLLNMAVLTSNKTARRIPSWNLLIALAICDSLFLIFATLDVTPLSIPSLAFSTSFNHFYSRVVLYIRTLASTFYKSSVLIVVAFNIERYLCVVCPLNSHRWCTSRNSKSAIATAVFVSFLCSIQWPLAYDTIRCFESNSNEYYYVILMSTNRALQIYYRTMDYISLFAFNVLPIIALLYMNSRIIFTLRRVVDEDSRRDEETKLSDGLIQNEAHNNRTMRANAMLFAVVFMLFFCVGPQAPARLLFDIYGQYHPKAILYVCLSQQLVFLNASLNFCLYCVVSKRYRTLMKQTLKKFLHKLEGVDRPFQISLKQTKSSSAHVTSLEDHHAHLIQNV</sequence>
<name>A0A6A5HDI4_CAERE</name>
<comment type="caution">
    <text evidence="8">The sequence shown here is derived from an EMBL/GenBank/DDBJ whole genome shotgun (WGS) entry which is preliminary data.</text>
</comment>
<evidence type="ECO:0000313" key="8">
    <source>
        <dbReference type="EMBL" id="KAF1765375.1"/>
    </source>
</evidence>
<feature type="transmembrane region" description="Helical" evidence="6">
    <location>
        <begin position="188"/>
        <end position="207"/>
    </location>
</feature>
<dbReference type="InterPro" id="IPR017452">
    <property type="entry name" value="GPCR_Rhodpsn_7TM"/>
</dbReference>
<dbReference type="CDD" id="cd14978">
    <property type="entry name" value="7tmA_FMRFamide_R-like"/>
    <property type="match status" value="1"/>
</dbReference>
<dbReference type="Gene3D" id="1.20.1070.10">
    <property type="entry name" value="Rhodopsin 7-helix transmembrane proteins"/>
    <property type="match status" value="1"/>
</dbReference>
<keyword evidence="2 5" id="KW-0812">Transmembrane</keyword>
<dbReference type="Proteomes" id="UP000483820">
    <property type="component" value="Chromosome II"/>
</dbReference>
<evidence type="ECO:0000256" key="4">
    <source>
        <dbReference type="ARBA" id="ARBA00023136"/>
    </source>
</evidence>
<dbReference type="AlphaFoldDB" id="A0A6A5HDI4"/>
<keyword evidence="5" id="KW-0675">Receptor</keyword>
<dbReference type="InterPro" id="IPR052954">
    <property type="entry name" value="GPCR-Ligand_Int"/>
</dbReference>
<dbReference type="GO" id="GO:0016020">
    <property type="term" value="C:membrane"/>
    <property type="evidence" value="ECO:0007669"/>
    <property type="project" value="UniProtKB-SubCell"/>
</dbReference>
<feature type="transmembrane region" description="Helical" evidence="6">
    <location>
        <begin position="98"/>
        <end position="117"/>
    </location>
</feature>
<feature type="transmembrane region" description="Helical" evidence="6">
    <location>
        <begin position="242"/>
        <end position="258"/>
    </location>
</feature>